<comment type="subunit">
    <text evidence="5">The Tat system comprises two distinct complexes: a TatABC complex, containing multiple copies of TatA, TatB and TatC subunits, and a separate TatA complex, containing only TatA subunits. Substrates initially bind to the TatABC complex, which probably triggers association of the separate TatA complex to form the active translocon.</text>
</comment>
<sequence length="253" mass="28632">MTEALPPPESNDDHAEMPITAHLIELRKHLIRIFSCVGLIFFSLAYFARDLYEMLSVPLRAQLPHNATMIATDITSTFMAPFKLTFFVAIMIGMPYILHQIWQFIAPALYKHERKIAIPMLTSSILLFYVGVAFAYFITLPSILTFFIHIAPHSVVPMTDINLYLNFCLKLFLVFGLTFEIPIATLLLVLAGIVTVDSLVAKRRYIIVGCFAIAMFVTPPDAISMAMLAIPMWLLFELGLVFARILERRRAST</sequence>
<evidence type="ECO:0000256" key="1">
    <source>
        <dbReference type="ARBA" id="ARBA00004141"/>
    </source>
</evidence>
<organism evidence="6 7">
    <name type="scientific">Aquirhabdus parva</name>
    <dbReference type="NCBI Taxonomy" id="2283318"/>
    <lineage>
        <taxon>Bacteria</taxon>
        <taxon>Pseudomonadati</taxon>
        <taxon>Pseudomonadota</taxon>
        <taxon>Gammaproteobacteria</taxon>
        <taxon>Moraxellales</taxon>
        <taxon>Moraxellaceae</taxon>
        <taxon>Aquirhabdus</taxon>
    </lineage>
</organism>
<dbReference type="GO" id="GO:0065002">
    <property type="term" value="P:intracellular protein transmembrane transport"/>
    <property type="evidence" value="ECO:0007669"/>
    <property type="project" value="TreeGrafter"/>
</dbReference>
<keyword evidence="3 5" id="KW-1133">Transmembrane helix</keyword>
<evidence type="ECO:0000256" key="3">
    <source>
        <dbReference type="ARBA" id="ARBA00022989"/>
    </source>
</evidence>
<keyword evidence="2 5" id="KW-0812">Transmembrane</keyword>
<dbReference type="PANTHER" id="PTHR30371">
    <property type="entry name" value="SEC-INDEPENDENT PROTEIN TRANSLOCASE PROTEIN TATC"/>
    <property type="match status" value="1"/>
</dbReference>
<accession>A0A345P2S1</accession>
<evidence type="ECO:0000313" key="6">
    <source>
        <dbReference type="EMBL" id="AXI01580.1"/>
    </source>
</evidence>
<evidence type="ECO:0000313" key="7">
    <source>
        <dbReference type="Proteomes" id="UP000253940"/>
    </source>
</evidence>
<dbReference type="KEGG" id="mbah:HYN46_00910"/>
<comment type="function">
    <text evidence="5">Part of the twin-arginine translocation (Tat) system that transports large folded proteins containing a characteristic twin-arginine motif in their signal peptide across membranes. Together with TatB, TatC is part of a receptor directly interacting with Tat signal peptides.</text>
</comment>
<comment type="subcellular location">
    <subcellularLocation>
        <location evidence="5">Cell membrane</location>
        <topology evidence="5">Multi-pass membrane protein</topology>
    </subcellularLocation>
    <subcellularLocation>
        <location evidence="1">Membrane</location>
        <topology evidence="1">Multi-pass membrane protein</topology>
    </subcellularLocation>
</comment>
<dbReference type="NCBIfam" id="TIGR00945">
    <property type="entry name" value="tatC"/>
    <property type="match status" value="1"/>
</dbReference>
<evidence type="ECO:0000256" key="5">
    <source>
        <dbReference type="HAMAP-Rule" id="MF_00902"/>
    </source>
</evidence>
<keyword evidence="4 5" id="KW-0472">Membrane</keyword>
<comment type="similarity">
    <text evidence="5">Belongs to the TatC family.</text>
</comment>
<dbReference type="PRINTS" id="PR01840">
    <property type="entry name" value="TATCFAMILY"/>
</dbReference>
<reference evidence="6 7" key="1">
    <citation type="submission" date="2018-07" db="EMBL/GenBank/DDBJ databases">
        <title>Genome sequencing of Moraxellaceae gen. HYN0046.</title>
        <authorList>
            <person name="Kim M."/>
            <person name="Yi H."/>
        </authorList>
    </citation>
    <scope>NUCLEOTIDE SEQUENCE [LARGE SCALE GENOMIC DNA]</scope>
    <source>
        <strain evidence="6 7">HYN0046</strain>
    </source>
</reference>
<dbReference type="OrthoDB" id="9777044at2"/>
<dbReference type="Pfam" id="PF00902">
    <property type="entry name" value="TatC"/>
    <property type="match status" value="1"/>
</dbReference>
<dbReference type="PANTHER" id="PTHR30371:SF0">
    <property type="entry name" value="SEC-INDEPENDENT PROTEIN TRANSLOCASE PROTEIN TATC, CHLOROPLASTIC-RELATED"/>
    <property type="match status" value="1"/>
</dbReference>
<name>A0A345P2S1_9GAMM</name>
<feature type="transmembrane region" description="Helical" evidence="5">
    <location>
        <begin position="84"/>
        <end position="105"/>
    </location>
</feature>
<keyword evidence="5" id="KW-0813">Transport</keyword>
<gene>
    <name evidence="5 6" type="primary">tatC</name>
    <name evidence="6" type="ORF">HYN46_00910</name>
</gene>
<feature type="transmembrane region" description="Helical" evidence="5">
    <location>
        <begin position="171"/>
        <end position="193"/>
    </location>
</feature>
<protein>
    <recommendedName>
        <fullName evidence="5">Sec-independent protein translocase protein TatC</fullName>
    </recommendedName>
</protein>
<dbReference type="HAMAP" id="MF_00902">
    <property type="entry name" value="TatC"/>
    <property type="match status" value="1"/>
</dbReference>
<dbReference type="Proteomes" id="UP000253940">
    <property type="component" value="Chromosome"/>
</dbReference>
<dbReference type="GO" id="GO:0033281">
    <property type="term" value="C:TAT protein transport complex"/>
    <property type="evidence" value="ECO:0007669"/>
    <property type="project" value="UniProtKB-UniRule"/>
</dbReference>
<dbReference type="InterPro" id="IPR002033">
    <property type="entry name" value="TatC"/>
</dbReference>
<feature type="transmembrane region" description="Helical" evidence="5">
    <location>
        <begin position="126"/>
        <end position="151"/>
    </location>
</feature>
<dbReference type="RefSeq" id="WP_114897690.1">
    <property type="nucleotide sequence ID" value="NZ_CP031222.1"/>
</dbReference>
<evidence type="ECO:0000256" key="4">
    <source>
        <dbReference type="ARBA" id="ARBA00023136"/>
    </source>
</evidence>
<keyword evidence="5" id="KW-0653">Protein transport</keyword>
<dbReference type="GO" id="GO:0043953">
    <property type="term" value="P:protein transport by the Tat complex"/>
    <property type="evidence" value="ECO:0007669"/>
    <property type="project" value="UniProtKB-UniRule"/>
</dbReference>
<keyword evidence="5" id="KW-1003">Cell membrane</keyword>
<proteinExistence type="inferred from homology"/>
<dbReference type="EMBL" id="CP031222">
    <property type="protein sequence ID" value="AXI01580.1"/>
    <property type="molecule type" value="Genomic_DNA"/>
</dbReference>
<feature type="transmembrane region" description="Helical" evidence="5">
    <location>
        <begin position="30"/>
        <end position="48"/>
    </location>
</feature>
<keyword evidence="7" id="KW-1185">Reference proteome</keyword>
<keyword evidence="5" id="KW-0811">Translocation</keyword>
<evidence type="ECO:0000256" key="2">
    <source>
        <dbReference type="ARBA" id="ARBA00022692"/>
    </source>
</evidence>
<feature type="transmembrane region" description="Helical" evidence="5">
    <location>
        <begin position="205"/>
        <end position="222"/>
    </location>
</feature>
<feature type="transmembrane region" description="Helical" evidence="5">
    <location>
        <begin position="228"/>
        <end position="246"/>
    </location>
</feature>
<dbReference type="GO" id="GO:0009977">
    <property type="term" value="F:proton motive force dependent protein transmembrane transporter activity"/>
    <property type="evidence" value="ECO:0007669"/>
    <property type="project" value="TreeGrafter"/>
</dbReference>
<dbReference type="AlphaFoldDB" id="A0A345P2S1"/>